<keyword evidence="5" id="KW-0597">Phosphoprotein</keyword>
<dbReference type="PRINTS" id="PR00081">
    <property type="entry name" value="GDHRDH"/>
</dbReference>
<evidence type="ECO:0000256" key="1">
    <source>
        <dbReference type="ARBA" id="ARBA00004275"/>
    </source>
</evidence>
<dbReference type="RefSeq" id="WP_118862764.1">
    <property type="nucleotide sequence ID" value="NZ_QWLV01000001.1"/>
</dbReference>
<comment type="caution">
    <text evidence="23">The sequence shown here is derived from an EMBL/GenBank/DDBJ whole genome shotgun (WGS) entry which is preliminary data.</text>
</comment>
<evidence type="ECO:0000256" key="6">
    <source>
        <dbReference type="ARBA" id="ARBA00022832"/>
    </source>
</evidence>
<keyword evidence="7" id="KW-0521">NADP</keyword>
<feature type="domain" description="Ketoreductase" evidence="22">
    <location>
        <begin position="10"/>
        <end position="153"/>
    </location>
</feature>
<dbReference type="InterPro" id="IPR036291">
    <property type="entry name" value="NAD(P)-bd_dom_sf"/>
</dbReference>
<evidence type="ECO:0000256" key="3">
    <source>
        <dbReference type="ARBA" id="ARBA00006484"/>
    </source>
</evidence>
<evidence type="ECO:0000256" key="2">
    <source>
        <dbReference type="ARBA" id="ARBA00005189"/>
    </source>
</evidence>
<proteinExistence type="inferred from homology"/>
<dbReference type="InterPro" id="IPR052388">
    <property type="entry name" value="Peroxisomal_t2-enoyl-CoA_red"/>
</dbReference>
<evidence type="ECO:0000256" key="15">
    <source>
        <dbReference type="ARBA" id="ARBA00041063"/>
    </source>
</evidence>
<evidence type="ECO:0000256" key="5">
    <source>
        <dbReference type="ARBA" id="ARBA00022553"/>
    </source>
</evidence>
<dbReference type="EC" id="1.3.1.38" evidence="14"/>
<evidence type="ECO:0000256" key="8">
    <source>
        <dbReference type="ARBA" id="ARBA00023002"/>
    </source>
</evidence>
<dbReference type="FunFam" id="3.40.50.720:FF:000084">
    <property type="entry name" value="Short-chain dehydrogenase reductase"/>
    <property type="match status" value="1"/>
</dbReference>
<keyword evidence="4" id="KW-0444">Lipid biosynthesis</keyword>
<dbReference type="InterPro" id="IPR057326">
    <property type="entry name" value="KR_dom"/>
</dbReference>
<evidence type="ECO:0000256" key="20">
    <source>
        <dbReference type="ARBA" id="ARBA00049386"/>
    </source>
</evidence>
<keyword evidence="11" id="KW-0275">Fatty acid biosynthesis</keyword>
<evidence type="ECO:0000256" key="16">
    <source>
        <dbReference type="ARBA" id="ARBA00047570"/>
    </source>
</evidence>
<evidence type="ECO:0000256" key="9">
    <source>
        <dbReference type="ARBA" id="ARBA00023098"/>
    </source>
</evidence>
<dbReference type="SMART" id="SM00822">
    <property type="entry name" value="PKS_KR"/>
    <property type="match status" value="1"/>
</dbReference>
<comment type="similarity">
    <text evidence="3">Belongs to the short-chain dehydrogenases/reductases (SDR) family.</text>
</comment>
<dbReference type="AlphaFoldDB" id="A0A396RS79"/>
<dbReference type="Gene3D" id="3.40.50.720">
    <property type="entry name" value="NAD(P)-binding Rossmann-like Domain"/>
    <property type="match status" value="1"/>
</dbReference>
<keyword evidence="10" id="KW-0576">Peroxisome</keyword>
<evidence type="ECO:0000256" key="12">
    <source>
        <dbReference type="ARBA" id="ARBA00037124"/>
    </source>
</evidence>
<comment type="catalytic activity">
    <reaction evidence="21">
        <text>(2E)-octenoyl-CoA + NADPH + H(+) = octanoyl-CoA + NADP(+)</text>
        <dbReference type="Rhea" id="RHEA:44952"/>
        <dbReference type="ChEBI" id="CHEBI:15378"/>
        <dbReference type="ChEBI" id="CHEBI:57386"/>
        <dbReference type="ChEBI" id="CHEBI:57783"/>
        <dbReference type="ChEBI" id="CHEBI:58349"/>
        <dbReference type="ChEBI" id="CHEBI:62242"/>
    </reaction>
    <physiologicalReaction direction="left-to-right" evidence="21">
        <dbReference type="Rhea" id="RHEA:44953"/>
    </physiologicalReaction>
</comment>
<dbReference type="GO" id="GO:0019166">
    <property type="term" value="F:trans-2-enoyl-CoA reductase (NADPH) activity"/>
    <property type="evidence" value="ECO:0007669"/>
    <property type="project" value="UniProtKB-EC"/>
</dbReference>
<keyword evidence="24" id="KW-1185">Reference proteome</keyword>
<dbReference type="Proteomes" id="UP000266693">
    <property type="component" value="Unassembled WGS sequence"/>
</dbReference>
<dbReference type="OrthoDB" id="286404at2"/>
<name>A0A396RS79_9SPHN</name>
<comment type="catalytic activity">
    <reaction evidence="17">
        <text>(2E)-tetradecenoyl-CoA + NADPH + H(+) = tetradecanoyl-CoA + NADP(+)</text>
        <dbReference type="Rhea" id="RHEA:44968"/>
        <dbReference type="ChEBI" id="CHEBI:15378"/>
        <dbReference type="ChEBI" id="CHEBI:57385"/>
        <dbReference type="ChEBI" id="CHEBI:57783"/>
        <dbReference type="ChEBI" id="CHEBI:58349"/>
        <dbReference type="ChEBI" id="CHEBI:61405"/>
    </reaction>
    <physiologicalReaction direction="left-to-right" evidence="17">
        <dbReference type="Rhea" id="RHEA:44969"/>
    </physiologicalReaction>
</comment>
<sequence length="277" mass="28928">MFADGLLAGKRILITGGGTGLGAAMAERFAGLGASLVLCGRREEVLRETGERIAAATGARVDAIRCDIRDPADVDALFDAAWAGGPVDSLVNNAGAIFVARSEHLSHRAFDAVLATSLHGSIYCTLAAGKRWIAAGRPGSVLSILSTAAITGRGFTVPTVVSKTGVLAMTKSLAVEWASKRIRLVAIAPGTIPTAGFMAKVAAGREGEPEAPGDNTLERPGRPDELADLATYLLSPAADYINGEMVVLDGGRHLRNSGVEDLLKRSDAEWEAQRARR</sequence>
<comment type="subcellular location">
    <subcellularLocation>
        <location evidence="1">Peroxisome</location>
    </subcellularLocation>
</comment>
<evidence type="ECO:0000256" key="14">
    <source>
        <dbReference type="ARBA" id="ARBA00038849"/>
    </source>
</evidence>
<dbReference type="Pfam" id="PF13561">
    <property type="entry name" value="adh_short_C2"/>
    <property type="match status" value="1"/>
</dbReference>
<evidence type="ECO:0000256" key="17">
    <source>
        <dbReference type="ARBA" id="ARBA00048686"/>
    </source>
</evidence>
<evidence type="ECO:0000256" key="7">
    <source>
        <dbReference type="ARBA" id="ARBA00022857"/>
    </source>
</evidence>
<evidence type="ECO:0000313" key="23">
    <source>
        <dbReference type="EMBL" id="RHW19259.1"/>
    </source>
</evidence>
<gene>
    <name evidence="23" type="ORF">D1610_03895</name>
</gene>
<dbReference type="InterPro" id="IPR002347">
    <property type="entry name" value="SDR_fam"/>
</dbReference>
<evidence type="ECO:0000256" key="4">
    <source>
        <dbReference type="ARBA" id="ARBA00022516"/>
    </source>
</evidence>
<evidence type="ECO:0000256" key="19">
    <source>
        <dbReference type="ARBA" id="ARBA00049251"/>
    </source>
</evidence>
<dbReference type="SUPFAM" id="SSF51735">
    <property type="entry name" value="NAD(P)-binding Rossmann-fold domains"/>
    <property type="match status" value="1"/>
</dbReference>
<reference evidence="23 24" key="1">
    <citation type="submission" date="2018-08" db="EMBL/GenBank/DDBJ databases">
        <title>The multiple taxonomic identification of Sphingomonas gilva.</title>
        <authorList>
            <person name="Zhu D."/>
            <person name="Zheng S."/>
        </authorList>
    </citation>
    <scope>NUCLEOTIDE SEQUENCE [LARGE SCALE GENOMIC DNA]</scope>
    <source>
        <strain evidence="23 24">ZDH117</strain>
    </source>
</reference>
<evidence type="ECO:0000256" key="21">
    <source>
        <dbReference type="ARBA" id="ARBA00049559"/>
    </source>
</evidence>
<organism evidence="23 24">
    <name type="scientific">Sphingomonas gilva</name>
    <dbReference type="NCBI Taxonomy" id="2305907"/>
    <lineage>
        <taxon>Bacteria</taxon>
        <taxon>Pseudomonadati</taxon>
        <taxon>Pseudomonadota</taxon>
        <taxon>Alphaproteobacteria</taxon>
        <taxon>Sphingomonadales</taxon>
        <taxon>Sphingomonadaceae</taxon>
        <taxon>Sphingomonas</taxon>
    </lineage>
</organism>
<keyword evidence="9" id="KW-0443">Lipid metabolism</keyword>
<comment type="catalytic activity">
    <reaction evidence="19">
        <text>a (2E)-enoyl-CoA + NADPH + H(+) = a 2,3-saturated acyl-CoA + NADP(+)</text>
        <dbReference type="Rhea" id="RHEA:33763"/>
        <dbReference type="ChEBI" id="CHEBI:15378"/>
        <dbReference type="ChEBI" id="CHEBI:57783"/>
        <dbReference type="ChEBI" id="CHEBI:58349"/>
        <dbReference type="ChEBI" id="CHEBI:58856"/>
        <dbReference type="ChEBI" id="CHEBI:65111"/>
        <dbReference type="EC" id="1.3.1.38"/>
    </reaction>
    <physiologicalReaction direction="left-to-right" evidence="19">
        <dbReference type="Rhea" id="RHEA:33764"/>
    </physiologicalReaction>
</comment>
<evidence type="ECO:0000313" key="24">
    <source>
        <dbReference type="Proteomes" id="UP000266693"/>
    </source>
</evidence>
<dbReference type="EMBL" id="QWLV01000001">
    <property type="protein sequence ID" value="RHW19259.1"/>
    <property type="molecule type" value="Genomic_DNA"/>
</dbReference>
<dbReference type="GO" id="GO:0006633">
    <property type="term" value="P:fatty acid biosynthetic process"/>
    <property type="evidence" value="ECO:0007669"/>
    <property type="project" value="UniProtKB-KW"/>
</dbReference>
<keyword evidence="8" id="KW-0560">Oxidoreductase</keyword>
<evidence type="ECO:0000259" key="22">
    <source>
        <dbReference type="SMART" id="SM00822"/>
    </source>
</evidence>
<comment type="catalytic activity">
    <reaction evidence="20">
        <text>(2E)-decenoyl-CoA + NADPH + H(+) = decanoyl-CoA + NADP(+)</text>
        <dbReference type="Rhea" id="RHEA:44960"/>
        <dbReference type="ChEBI" id="CHEBI:15378"/>
        <dbReference type="ChEBI" id="CHEBI:57783"/>
        <dbReference type="ChEBI" id="CHEBI:58349"/>
        <dbReference type="ChEBI" id="CHEBI:61406"/>
        <dbReference type="ChEBI" id="CHEBI:61430"/>
    </reaction>
    <physiologicalReaction direction="left-to-right" evidence="20">
        <dbReference type="Rhea" id="RHEA:44961"/>
    </physiologicalReaction>
</comment>
<evidence type="ECO:0000256" key="13">
    <source>
        <dbReference type="ARBA" id="ARBA00038622"/>
    </source>
</evidence>
<comment type="catalytic activity">
    <reaction evidence="16">
        <text>(2E)-dodecenoyl-CoA + NADPH + H(+) = dodecanoyl-CoA + NADP(+)</text>
        <dbReference type="Rhea" id="RHEA:44964"/>
        <dbReference type="ChEBI" id="CHEBI:15378"/>
        <dbReference type="ChEBI" id="CHEBI:57330"/>
        <dbReference type="ChEBI" id="CHEBI:57375"/>
        <dbReference type="ChEBI" id="CHEBI:57783"/>
        <dbReference type="ChEBI" id="CHEBI:58349"/>
    </reaction>
    <physiologicalReaction direction="left-to-right" evidence="16">
        <dbReference type="Rhea" id="RHEA:44965"/>
    </physiologicalReaction>
</comment>
<dbReference type="PRINTS" id="PR00080">
    <property type="entry name" value="SDRFAMILY"/>
</dbReference>
<evidence type="ECO:0000256" key="18">
    <source>
        <dbReference type="ARBA" id="ARBA00049108"/>
    </source>
</evidence>
<evidence type="ECO:0000256" key="10">
    <source>
        <dbReference type="ARBA" id="ARBA00023140"/>
    </source>
</evidence>
<comment type="subunit">
    <text evidence="13">Interacts with PEX5, probably required to target it into peroxisomes.</text>
</comment>
<comment type="catalytic activity">
    <reaction evidence="18">
        <text>(2E)-hexenoyl-CoA + NADPH + H(+) = hexanoyl-CoA + NADP(+)</text>
        <dbReference type="Rhea" id="RHEA:44956"/>
        <dbReference type="ChEBI" id="CHEBI:15378"/>
        <dbReference type="ChEBI" id="CHEBI:57783"/>
        <dbReference type="ChEBI" id="CHEBI:58349"/>
        <dbReference type="ChEBI" id="CHEBI:62077"/>
        <dbReference type="ChEBI" id="CHEBI:62620"/>
    </reaction>
    <physiologicalReaction direction="left-to-right" evidence="18">
        <dbReference type="Rhea" id="RHEA:44957"/>
    </physiologicalReaction>
</comment>
<keyword evidence="6" id="KW-0276">Fatty acid metabolism</keyword>
<evidence type="ECO:0000256" key="11">
    <source>
        <dbReference type="ARBA" id="ARBA00023160"/>
    </source>
</evidence>
<accession>A0A396RS79</accession>
<dbReference type="PANTHER" id="PTHR24317">
    <property type="entry name" value="PEROXISOMAL TRANS-2-ENOYL-COA REDUCTASE"/>
    <property type="match status" value="1"/>
</dbReference>
<comment type="pathway">
    <text evidence="2">Lipid metabolism.</text>
</comment>
<comment type="function">
    <text evidence="12">Participates in chain elongation of fatty acids. Catalyzes the reduction of trans-2-enoyl-CoAs of varying chain lengths from 6:1 to 16:1, having maximum activity with 10:1 CoA. Has no 2,4-dienoyl-CoA reductase activity.</text>
</comment>
<protein>
    <recommendedName>
        <fullName evidence="15">Peroxisomal trans-2-enoyl-CoA reductase</fullName>
        <ecNumber evidence="14">1.3.1.38</ecNumber>
    </recommendedName>
</protein>
<dbReference type="PANTHER" id="PTHR24317:SF7">
    <property type="entry name" value="PEROXISOMAL TRANS-2-ENOYL-COA REDUCTASE"/>
    <property type="match status" value="1"/>
</dbReference>